<feature type="chain" id="PRO_5030539686" evidence="2">
    <location>
        <begin position="23"/>
        <end position="221"/>
    </location>
</feature>
<keyword evidence="2" id="KW-0732">Signal</keyword>
<keyword evidence="1" id="KW-0812">Transmembrane</keyword>
<keyword evidence="1" id="KW-1133">Transmembrane helix</keyword>
<dbReference type="AlphaFoldDB" id="A0A7S1BUG3"/>
<proteinExistence type="predicted"/>
<feature type="transmembrane region" description="Helical" evidence="1">
    <location>
        <begin position="108"/>
        <end position="127"/>
    </location>
</feature>
<gene>
    <name evidence="3" type="ORF">CHYS00102_LOCUS25556</name>
</gene>
<dbReference type="EMBL" id="HBFR01035103">
    <property type="protein sequence ID" value="CAD8898342.1"/>
    <property type="molecule type" value="Transcribed_RNA"/>
</dbReference>
<feature type="transmembrane region" description="Helical" evidence="1">
    <location>
        <begin position="133"/>
        <end position="153"/>
    </location>
</feature>
<protein>
    <submittedName>
        <fullName evidence="3">Uncharacterized protein</fullName>
    </submittedName>
</protein>
<organism evidence="3">
    <name type="scientific">Corethron hystrix</name>
    <dbReference type="NCBI Taxonomy" id="216773"/>
    <lineage>
        <taxon>Eukaryota</taxon>
        <taxon>Sar</taxon>
        <taxon>Stramenopiles</taxon>
        <taxon>Ochrophyta</taxon>
        <taxon>Bacillariophyta</taxon>
        <taxon>Coscinodiscophyceae</taxon>
        <taxon>Corethrophycidae</taxon>
        <taxon>Corethrales</taxon>
        <taxon>Corethraceae</taxon>
        <taxon>Corethron</taxon>
    </lineage>
</organism>
<evidence type="ECO:0000256" key="1">
    <source>
        <dbReference type="SAM" id="Phobius"/>
    </source>
</evidence>
<evidence type="ECO:0000313" key="3">
    <source>
        <dbReference type="EMBL" id="CAD8898342.1"/>
    </source>
</evidence>
<accession>A0A7S1BUG3</accession>
<keyword evidence="1" id="KW-0472">Membrane</keyword>
<name>A0A7S1BUG3_9STRA</name>
<feature type="transmembrane region" description="Helical" evidence="1">
    <location>
        <begin position="165"/>
        <end position="190"/>
    </location>
</feature>
<reference evidence="3" key="1">
    <citation type="submission" date="2021-01" db="EMBL/GenBank/DDBJ databases">
        <authorList>
            <person name="Corre E."/>
            <person name="Pelletier E."/>
            <person name="Niang G."/>
            <person name="Scheremetjew M."/>
            <person name="Finn R."/>
            <person name="Kale V."/>
            <person name="Holt S."/>
            <person name="Cochrane G."/>
            <person name="Meng A."/>
            <person name="Brown T."/>
            <person name="Cohen L."/>
        </authorList>
    </citation>
    <scope>NUCLEOTIDE SEQUENCE</scope>
    <source>
        <strain evidence="3">308</strain>
    </source>
</reference>
<evidence type="ECO:0000256" key="2">
    <source>
        <dbReference type="SAM" id="SignalP"/>
    </source>
</evidence>
<sequence>MMSAKVLFSIFAFQVLVAGTSGFNSMKYPIHYRGTTNKSHLTPHQVCVRPSLLVRRKTQTNLKASTENLDLIALASAQENYGFAIVCLGEAIYSFVQNPSLDHVKILVPAILSAAVLIFVSGAAITSDNASSLAFGLEIATAVSLLMGVTYVLRLINPSPSPKEAVFLGLLLALAGFSSFSQNLLVAGFVTLPSLPPLPSIQLPSVPSVELPSLPEIRLPF</sequence>
<feature type="signal peptide" evidence="2">
    <location>
        <begin position="1"/>
        <end position="22"/>
    </location>
</feature>